<feature type="compositionally biased region" description="Low complexity" evidence="1">
    <location>
        <begin position="78"/>
        <end position="95"/>
    </location>
</feature>
<gene>
    <name evidence="2" type="ORF">PIB30_108010</name>
</gene>
<accession>A0ABU6RZK6</accession>
<evidence type="ECO:0000313" key="3">
    <source>
        <dbReference type="Proteomes" id="UP001341840"/>
    </source>
</evidence>
<comment type="caution">
    <text evidence="2">The sequence shown here is derived from an EMBL/GenBank/DDBJ whole genome shotgun (WGS) entry which is preliminary data.</text>
</comment>
<sequence length="155" mass="17694">MAQLSTMNKKLKVLAVGTQTACGLCGGPYENYNCSFIQDDQSSTKQVNYLGNQPRPPQNDPYSNTFNPCWRNHPNFDWGGNQRQWNNNNFQNNHQPQPPFQRKPPFPPEPKPPHPNSIEAALEKLTLSIASFIQSTNNFMQSTNNFFEETNKGEF</sequence>
<protein>
    <submittedName>
        <fullName evidence="2">Uncharacterized protein</fullName>
    </submittedName>
</protein>
<name>A0ABU6RZK6_9FABA</name>
<proteinExistence type="predicted"/>
<feature type="region of interest" description="Disordered" evidence="1">
    <location>
        <begin position="77"/>
        <end position="117"/>
    </location>
</feature>
<reference evidence="2 3" key="1">
    <citation type="journal article" date="2023" name="Plants (Basel)">
        <title>Bridging the Gap: Combining Genomics and Transcriptomics Approaches to Understand Stylosanthes scabra, an Orphan Legume from the Brazilian Caatinga.</title>
        <authorList>
            <person name="Ferreira-Neto J.R.C."/>
            <person name="da Silva M.D."/>
            <person name="Binneck E."/>
            <person name="de Melo N.F."/>
            <person name="da Silva R.H."/>
            <person name="de Melo A.L.T.M."/>
            <person name="Pandolfi V."/>
            <person name="Bustamante F.O."/>
            <person name="Brasileiro-Vidal A.C."/>
            <person name="Benko-Iseppon A.M."/>
        </authorList>
    </citation>
    <scope>NUCLEOTIDE SEQUENCE [LARGE SCALE GENOMIC DNA]</scope>
    <source>
        <tissue evidence="2">Leaves</tissue>
    </source>
</reference>
<evidence type="ECO:0000256" key="1">
    <source>
        <dbReference type="SAM" id="MobiDB-lite"/>
    </source>
</evidence>
<dbReference type="EMBL" id="JASCZI010035046">
    <property type="protein sequence ID" value="MED6129447.1"/>
    <property type="molecule type" value="Genomic_DNA"/>
</dbReference>
<feature type="compositionally biased region" description="Pro residues" evidence="1">
    <location>
        <begin position="96"/>
        <end position="115"/>
    </location>
</feature>
<organism evidence="2 3">
    <name type="scientific">Stylosanthes scabra</name>
    <dbReference type="NCBI Taxonomy" id="79078"/>
    <lineage>
        <taxon>Eukaryota</taxon>
        <taxon>Viridiplantae</taxon>
        <taxon>Streptophyta</taxon>
        <taxon>Embryophyta</taxon>
        <taxon>Tracheophyta</taxon>
        <taxon>Spermatophyta</taxon>
        <taxon>Magnoliopsida</taxon>
        <taxon>eudicotyledons</taxon>
        <taxon>Gunneridae</taxon>
        <taxon>Pentapetalae</taxon>
        <taxon>rosids</taxon>
        <taxon>fabids</taxon>
        <taxon>Fabales</taxon>
        <taxon>Fabaceae</taxon>
        <taxon>Papilionoideae</taxon>
        <taxon>50 kb inversion clade</taxon>
        <taxon>dalbergioids sensu lato</taxon>
        <taxon>Dalbergieae</taxon>
        <taxon>Pterocarpus clade</taxon>
        <taxon>Stylosanthes</taxon>
    </lineage>
</organism>
<dbReference type="Proteomes" id="UP001341840">
    <property type="component" value="Unassembled WGS sequence"/>
</dbReference>
<keyword evidence="3" id="KW-1185">Reference proteome</keyword>
<evidence type="ECO:0000313" key="2">
    <source>
        <dbReference type="EMBL" id="MED6129447.1"/>
    </source>
</evidence>